<dbReference type="AlphaFoldDB" id="A0A376KSU0"/>
<evidence type="ECO:0000313" key="3">
    <source>
        <dbReference type="Proteomes" id="UP000255460"/>
    </source>
</evidence>
<feature type="domain" description="Oxidoreductase FAD/NAD(P)-binding" evidence="1">
    <location>
        <begin position="38"/>
        <end position="80"/>
    </location>
</feature>
<organism evidence="2 3">
    <name type="scientific">Escherichia coli</name>
    <dbReference type="NCBI Taxonomy" id="562"/>
    <lineage>
        <taxon>Bacteria</taxon>
        <taxon>Pseudomonadati</taxon>
        <taxon>Pseudomonadota</taxon>
        <taxon>Gammaproteobacteria</taxon>
        <taxon>Enterobacterales</taxon>
        <taxon>Enterobacteriaceae</taxon>
        <taxon>Escherichia</taxon>
    </lineage>
</organism>
<dbReference type="Gene3D" id="3.40.50.80">
    <property type="entry name" value="Nucleotide-binding domain of ferredoxin-NADP reductase (FNR) module"/>
    <property type="match status" value="1"/>
</dbReference>
<dbReference type="GO" id="GO:0008941">
    <property type="term" value="F:nitric oxide dioxygenase NAD(P)H activity"/>
    <property type="evidence" value="ECO:0007669"/>
    <property type="project" value="UniProtKB-EC"/>
</dbReference>
<protein>
    <submittedName>
        <fullName evidence="2">Flavohemoprotein</fullName>
        <ecNumber evidence="2">1.14.12.17</ecNumber>
    </submittedName>
</protein>
<proteinExistence type="predicted"/>
<dbReference type="EMBL" id="UFZQ01000001">
    <property type="protein sequence ID" value="STE84391.1"/>
    <property type="molecule type" value="Genomic_DNA"/>
</dbReference>
<evidence type="ECO:0000259" key="1">
    <source>
        <dbReference type="Pfam" id="PF00175"/>
    </source>
</evidence>
<accession>A0A376KSU0</accession>
<keyword evidence="2" id="KW-0560">Oxidoreductase</keyword>
<sequence length="104" mass="11516">MRQKMAMFTPLPIEVKELGAGHCRALPRTPGIGQPSEADRAKGQFDSEGLMDLSKLEGAFSDPTMQFYLCGPVGFMQFTAKQLVDLGVKQENIHYECFGPHKVL</sequence>
<dbReference type="InterPro" id="IPR039261">
    <property type="entry name" value="FNR_nucleotide-bd"/>
</dbReference>
<evidence type="ECO:0000313" key="2">
    <source>
        <dbReference type="EMBL" id="STE84391.1"/>
    </source>
</evidence>
<dbReference type="Proteomes" id="UP000255460">
    <property type="component" value="Unassembled WGS sequence"/>
</dbReference>
<dbReference type="InterPro" id="IPR001433">
    <property type="entry name" value="OxRdtase_FAD/NAD-bd"/>
</dbReference>
<gene>
    <name evidence="2" type="primary">hmpA_1</name>
    <name evidence="2" type="ORF">NCTC10418_02085</name>
</gene>
<dbReference type="EC" id="1.14.12.17" evidence="2"/>
<dbReference type="Pfam" id="PF00175">
    <property type="entry name" value="NAD_binding_1"/>
    <property type="match status" value="1"/>
</dbReference>
<dbReference type="SUPFAM" id="SSF52343">
    <property type="entry name" value="Ferredoxin reductase-like, C-terminal NADP-linked domain"/>
    <property type="match status" value="1"/>
</dbReference>
<name>A0A376KSU0_ECOLX</name>
<reference evidence="2 3" key="1">
    <citation type="submission" date="2018-06" db="EMBL/GenBank/DDBJ databases">
        <authorList>
            <consortium name="Pathogen Informatics"/>
            <person name="Doyle S."/>
        </authorList>
    </citation>
    <scope>NUCLEOTIDE SEQUENCE [LARGE SCALE GENOMIC DNA]</scope>
    <source>
        <strain evidence="2 3">NCTC10418</strain>
    </source>
</reference>